<name>A0A1G8BY85_9MICO</name>
<accession>A0A1G8BY85</accession>
<evidence type="ECO:0000313" key="2">
    <source>
        <dbReference type="EMBL" id="SDH38074.1"/>
    </source>
</evidence>
<organism evidence="2 3">
    <name type="scientific">Agrococcus jejuensis</name>
    <dbReference type="NCBI Taxonomy" id="399736"/>
    <lineage>
        <taxon>Bacteria</taxon>
        <taxon>Bacillati</taxon>
        <taxon>Actinomycetota</taxon>
        <taxon>Actinomycetes</taxon>
        <taxon>Micrococcales</taxon>
        <taxon>Microbacteriaceae</taxon>
        <taxon>Agrococcus</taxon>
    </lineage>
</organism>
<feature type="region of interest" description="Disordered" evidence="1">
    <location>
        <begin position="18"/>
        <end position="63"/>
    </location>
</feature>
<dbReference type="AlphaFoldDB" id="A0A1G8BY85"/>
<proteinExistence type="predicted"/>
<dbReference type="STRING" id="399736.SAMN04489720_1096"/>
<keyword evidence="3" id="KW-1185">Reference proteome</keyword>
<feature type="compositionally biased region" description="Low complexity" evidence="1">
    <location>
        <begin position="18"/>
        <end position="33"/>
    </location>
</feature>
<feature type="compositionally biased region" description="Pro residues" evidence="1">
    <location>
        <begin position="34"/>
        <end position="50"/>
    </location>
</feature>
<gene>
    <name evidence="2" type="ORF">SAMN04489720_1096</name>
</gene>
<dbReference type="Proteomes" id="UP000198822">
    <property type="component" value="Chromosome I"/>
</dbReference>
<protein>
    <submittedName>
        <fullName evidence="2">Uncharacterized protein</fullName>
    </submittedName>
</protein>
<reference evidence="3" key="1">
    <citation type="submission" date="2016-10" db="EMBL/GenBank/DDBJ databases">
        <authorList>
            <person name="Varghese N."/>
            <person name="Submissions S."/>
        </authorList>
    </citation>
    <scope>NUCLEOTIDE SEQUENCE [LARGE SCALE GENOMIC DNA]</scope>
    <source>
        <strain evidence="3">DSM 22002</strain>
    </source>
</reference>
<evidence type="ECO:0000313" key="3">
    <source>
        <dbReference type="Proteomes" id="UP000198822"/>
    </source>
</evidence>
<sequence>MVAALVVIALMWRPWDASGDASADPAPSASTTPSPTPTPTPSPTDAPPYTPIGGIPEEGDGSAACTPEQLLITPITDAVTYAAGQQVQMSFQIQNVSGDPCRLNVGTTQQSYQVRTGDQVVYRSDDCPVDEVDQIVELAPGVPQRTLPVTWDRTASSPETCASPREQVVGGGASYHLSITVSGIASASEQQVILY</sequence>
<dbReference type="EMBL" id="LT629695">
    <property type="protein sequence ID" value="SDH38074.1"/>
    <property type="molecule type" value="Genomic_DNA"/>
</dbReference>
<evidence type="ECO:0000256" key="1">
    <source>
        <dbReference type="SAM" id="MobiDB-lite"/>
    </source>
</evidence>